<dbReference type="PATRIC" id="fig|1127699.3.peg.1992"/>
<keyword evidence="2" id="KW-1185">Reference proteome</keyword>
<dbReference type="OrthoDB" id="3179827at2"/>
<gene>
    <name evidence="1" type="ORF">HMPREF9151_02179</name>
</gene>
<comment type="caution">
    <text evidence="1">The sequence shown here is derived from an EMBL/GenBank/DDBJ whole genome shotgun (WGS) entry which is preliminary data.</text>
</comment>
<reference evidence="1 2" key="1">
    <citation type="submission" date="2012-05" db="EMBL/GenBank/DDBJ databases">
        <authorList>
            <person name="Weinstock G."/>
            <person name="Sodergren E."/>
            <person name="Lobos E.A."/>
            <person name="Fulton L."/>
            <person name="Fulton R."/>
            <person name="Courtney L."/>
            <person name="Fronick C."/>
            <person name="O'Laughlin M."/>
            <person name="Godfrey J."/>
            <person name="Wilson R.M."/>
            <person name="Miner T."/>
            <person name="Farmer C."/>
            <person name="Delehaunty K."/>
            <person name="Cordes M."/>
            <person name="Minx P."/>
            <person name="Tomlinson C."/>
            <person name="Chen J."/>
            <person name="Wollam A."/>
            <person name="Pepin K.H."/>
            <person name="Bhonagiri V."/>
            <person name="Zhang X."/>
            <person name="Suruliraj S."/>
            <person name="Warren W."/>
            <person name="Mitreva M."/>
            <person name="Mardis E.R."/>
            <person name="Wilson R.K."/>
        </authorList>
    </citation>
    <scope>NUCLEOTIDE SEQUENCE [LARGE SCALE GENOMIC DNA]</scope>
    <source>
        <strain evidence="1 2">F0055</strain>
    </source>
</reference>
<protein>
    <submittedName>
        <fullName evidence="1">Leucine Rich repeat-containing domain protein</fullName>
    </submittedName>
</protein>
<accession>L1N206</accession>
<dbReference type="PROSITE" id="PS51257">
    <property type="entry name" value="PROKAR_LIPOPROTEIN"/>
    <property type="match status" value="1"/>
</dbReference>
<dbReference type="SUPFAM" id="SSF52058">
    <property type="entry name" value="L domain-like"/>
    <property type="match status" value="1"/>
</dbReference>
<evidence type="ECO:0000313" key="1">
    <source>
        <dbReference type="EMBL" id="EKX97261.1"/>
    </source>
</evidence>
<evidence type="ECO:0000313" key="2">
    <source>
        <dbReference type="Proteomes" id="UP000010433"/>
    </source>
</evidence>
<name>L1N206_9BACT</name>
<dbReference type="EMBL" id="AMEP01000142">
    <property type="protein sequence ID" value="EKX97261.1"/>
    <property type="molecule type" value="Genomic_DNA"/>
</dbReference>
<organism evidence="1 2">
    <name type="scientific">Hoylesella saccharolytica F0055</name>
    <dbReference type="NCBI Taxonomy" id="1127699"/>
    <lineage>
        <taxon>Bacteria</taxon>
        <taxon>Pseudomonadati</taxon>
        <taxon>Bacteroidota</taxon>
        <taxon>Bacteroidia</taxon>
        <taxon>Bacteroidales</taxon>
        <taxon>Prevotellaceae</taxon>
        <taxon>Hoylesella</taxon>
    </lineage>
</organism>
<dbReference type="RefSeq" id="WP_009161040.1">
    <property type="nucleotide sequence ID" value="NZ_KB290960.1"/>
</dbReference>
<dbReference type="STRING" id="1127699.HMPREF9151_02179"/>
<dbReference type="Gene3D" id="2.60.40.3920">
    <property type="match status" value="1"/>
</dbReference>
<proteinExistence type="predicted"/>
<dbReference type="Proteomes" id="UP000010433">
    <property type="component" value="Unassembled WGS sequence"/>
</dbReference>
<dbReference type="Gene3D" id="3.80.10.10">
    <property type="entry name" value="Ribonuclease Inhibitor"/>
    <property type="match status" value="2"/>
</dbReference>
<dbReference type="InterPro" id="IPR032675">
    <property type="entry name" value="LRR_dom_sf"/>
</dbReference>
<dbReference type="AlphaFoldDB" id="L1N206"/>
<sequence>MKKHLSILVLVLGVTALTACREETLGPDLGVTNVVLPDISEKSLGTEVTIRGNGFIDCDELILAPVSGGTGDVFHLETREVTPDYITVFYPTNATADSYGLVLQRGSKMRSLGVVNNIVGTMPDANLRNYLAELHPGIFKGDKIVSSAKHVNFAGGLLDITGKGVASLEGLQHFENITRLTCSDNDIKEIPSEILYRLTELTACNTELTTLKLGTQARPNTTLVGINIDGSNKLDSVDLYYCYKIERFSATGCALTYLDVRNHHSIYGGCLNYNGNDFKFTFSDDTGKERLLKMESWWMDSYYYSTGSVVEAIEKGVTVEGYDWLHDYPDGNGTYYYSYGKYQKTMRKYGEIPDANLRNALKALVPDLFENDKVLTVKALNSDYFKNNTTLDLSNKGIKNLEGLQYFCGYKHLILDGNNLGDVELSKYAVSTSYTAGPVDERGIESVSIRNANLTRLVSGDQYMMRNVDVSGNAQLTHLDLGRCKFLKTLDATGCPLQYLDIRNMAGGWSELGYSSGHVDANQVKFDFTNDGSITRRLLVEEWWMDSPWSNGPNACTTAKDKGVRVERYEYTGYNKDKLLSSFN</sequence>
<dbReference type="HOGENOM" id="CLU_485506_0_0_10"/>